<gene>
    <name evidence="2" type="ORF">F3F73_19190</name>
</gene>
<evidence type="ECO:0000313" key="2">
    <source>
        <dbReference type="EMBL" id="KAA3759559.1"/>
    </source>
</evidence>
<reference evidence="2 3" key="1">
    <citation type="journal article" date="2019" name="Nat. Med.">
        <title>A library of human gut bacterial isolates paired with longitudinal multiomics data enables mechanistic microbiome research.</title>
        <authorList>
            <person name="Poyet M."/>
            <person name="Groussin M."/>
            <person name="Gibbons S.M."/>
            <person name="Avila-Pacheco J."/>
            <person name="Jiang X."/>
            <person name="Kearney S.M."/>
            <person name="Perrotta A.R."/>
            <person name="Berdy B."/>
            <person name="Zhao S."/>
            <person name="Lieberman T.D."/>
            <person name="Swanson P.K."/>
            <person name="Smith M."/>
            <person name="Roesemann S."/>
            <person name="Alexander J.E."/>
            <person name="Rich S.A."/>
            <person name="Livny J."/>
            <person name="Vlamakis H."/>
            <person name="Clish C."/>
            <person name="Bullock K."/>
            <person name="Deik A."/>
            <person name="Scott J."/>
            <person name="Pierce K.A."/>
            <person name="Xavier R.J."/>
            <person name="Alm E.J."/>
        </authorList>
    </citation>
    <scope>NUCLEOTIDE SEQUENCE [LARGE SCALE GENOMIC DNA]</scope>
    <source>
        <strain evidence="2 3">BIOML-A10</strain>
    </source>
</reference>
<keyword evidence="1" id="KW-0732">Signal</keyword>
<dbReference type="RefSeq" id="WP_129647743.1">
    <property type="nucleotide sequence ID" value="NZ_JADNPJ010000002.1"/>
</dbReference>
<proteinExistence type="predicted"/>
<evidence type="ECO:0000313" key="3">
    <source>
        <dbReference type="Proteomes" id="UP000422221"/>
    </source>
</evidence>
<feature type="signal peptide" evidence="1">
    <location>
        <begin position="1"/>
        <end position="21"/>
    </location>
</feature>
<feature type="chain" id="PRO_5029585432" evidence="1">
    <location>
        <begin position="22"/>
        <end position="140"/>
    </location>
</feature>
<dbReference type="EMBL" id="VWMK01000022">
    <property type="protein sequence ID" value="KAA3759559.1"/>
    <property type="molecule type" value="Genomic_DNA"/>
</dbReference>
<dbReference type="Proteomes" id="UP000422221">
    <property type="component" value="Unassembled WGS sequence"/>
</dbReference>
<protein>
    <submittedName>
        <fullName evidence="2">Uncharacterized protein</fullName>
    </submittedName>
</protein>
<organism evidence="2 3">
    <name type="scientific">Bacteroides salyersiae</name>
    <dbReference type="NCBI Taxonomy" id="291644"/>
    <lineage>
        <taxon>Bacteria</taxon>
        <taxon>Pseudomonadati</taxon>
        <taxon>Bacteroidota</taxon>
        <taxon>Bacteroidia</taxon>
        <taxon>Bacteroidales</taxon>
        <taxon>Bacteroidaceae</taxon>
        <taxon>Bacteroides</taxon>
    </lineage>
</organism>
<dbReference type="AlphaFoldDB" id="A0A7J4XEB1"/>
<accession>A0A7J4XEB1</accession>
<name>A0A7J4XEB1_9BACE</name>
<sequence length="140" mass="15610">MKITKIILLLFAFLCTSNVWAQLNEKGQQNFTSENRVIKDMKIQVSTSGWIGMLVIELDGKRLCTDYDQGILLLGENYIERTSEIDVYPGGVLTIRAYRDGMGDTNVVLLTIPEDAIDPTLVITGTASTHFPLYAHFSGH</sequence>
<evidence type="ECO:0000256" key="1">
    <source>
        <dbReference type="SAM" id="SignalP"/>
    </source>
</evidence>
<comment type="caution">
    <text evidence="2">The sequence shown here is derived from an EMBL/GenBank/DDBJ whole genome shotgun (WGS) entry which is preliminary data.</text>
</comment>